<reference evidence="1" key="1">
    <citation type="submission" date="2016-06" db="UniProtKB">
        <authorList>
            <consortium name="WormBaseParasite"/>
        </authorList>
    </citation>
    <scope>IDENTIFICATION</scope>
</reference>
<dbReference type="AlphaFoldDB" id="A0A183KLD0"/>
<organism evidence="1">
    <name type="scientific">Schistosoma curassoni</name>
    <dbReference type="NCBI Taxonomy" id="6186"/>
    <lineage>
        <taxon>Eukaryota</taxon>
        <taxon>Metazoa</taxon>
        <taxon>Spiralia</taxon>
        <taxon>Lophotrochozoa</taxon>
        <taxon>Platyhelminthes</taxon>
        <taxon>Trematoda</taxon>
        <taxon>Digenea</taxon>
        <taxon>Strigeidida</taxon>
        <taxon>Schistosomatoidea</taxon>
        <taxon>Schistosomatidae</taxon>
        <taxon>Schistosoma</taxon>
    </lineage>
</organism>
<evidence type="ECO:0000313" key="1">
    <source>
        <dbReference type="WBParaSite" id="SCUD_0001584701-mRNA-1"/>
    </source>
</evidence>
<proteinExistence type="predicted"/>
<dbReference type="WBParaSite" id="SCUD_0001584701-mRNA-1">
    <property type="protein sequence ID" value="SCUD_0001584701-mRNA-1"/>
    <property type="gene ID" value="SCUD_0001584701"/>
</dbReference>
<accession>A0A183KLD0</accession>
<name>A0A183KLD0_9TREM</name>
<sequence length="32" mass="3932">MNSIMRTFDARNDDDVNEREDLEVIVHELWRI</sequence>
<protein>
    <submittedName>
        <fullName evidence="1">Uncharacterized protein</fullName>
    </submittedName>
</protein>